<dbReference type="AlphaFoldDB" id="G0PK45"/>
<feature type="transmembrane region" description="Helical" evidence="1">
    <location>
        <begin position="46"/>
        <end position="66"/>
    </location>
</feature>
<dbReference type="InParanoid" id="G0PK45"/>
<protein>
    <submittedName>
        <fullName evidence="2">Uncharacterized protein</fullName>
    </submittedName>
</protein>
<keyword evidence="1" id="KW-0812">Transmembrane</keyword>
<keyword evidence="1" id="KW-0472">Membrane</keyword>
<evidence type="ECO:0000313" key="2">
    <source>
        <dbReference type="EMBL" id="EGT31719.1"/>
    </source>
</evidence>
<evidence type="ECO:0000256" key="1">
    <source>
        <dbReference type="SAM" id="Phobius"/>
    </source>
</evidence>
<proteinExistence type="predicted"/>
<keyword evidence="3" id="KW-1185">Reference proteome</keyword>
<feature type="transmembrane region" description="Helical" evidence="1">
    <location>
        <begin position="138"/>
        <end position="162"/>
    </location>
</feature>
<dbReference type="EMBL" id="GL380805">
    <property type="protein sequence ID" value="EGT31719.1"/>
    <property type="molecule type" value="Genomic_DNA"/>
</dbReference>
<name>G0PK45_CAEBE</name>
<gene>
    <name evidence="2" type="ORF">CAEBREN_25301</name>
</gene>
<dbReference type="Pfam" id="PF10912">
    <property type="entry name" value="Glam1"/>
    <property type="match status" value="1"/>
</dbReference>
<dbReference type="Proteomes" id="UP000008068">
    <property type="component" value="Unassembled WGS sequence"/>
</dbReference>
<dbReference type="HOGENOM" id="CLU_1373290_0_0_1"/>
<accession>G0PK45</accession>
<dbReference type="PANTHER" id="PTHR35013:SF3">
    <property type="entry name" value="TRANSMEMBRANE PROTEIN"/>
    <property type="match status" value="1"/>
</dbReference>
<feature type="transmembrane region" description="Helical" evidence="1">
    <location>
        <begin position="21"/>
        <end position="40"/>
    </location>
</feature>
<sequence>MTPPTVSLEPPKLFKTFSIQTTLITLATIGIIGSPPFLYFDPTSTVTYLAIFFSLTLHFCILFGAWKTDERFLRNSEKLSKFLIFINSLQFCTVPAIVGCLVSSGCKKWSIFFSIFNDQQFFGLNEGSSSEEKFKSGLLASFISAVLILFPLGFLVTEYYLIKRLRKYIAALKEHELNEPLHLHVEE</sequence>
<feature type="transmembrane region" description="Helical" evidence="1">
    <location>
        <begin position="82"/>
        <end position="104"/>
    </location>
</feature>
<evidence type="ECO:0000313" key="3">
    <source>
        <dbReference type="Proteomes" id="UP000008068"/>
    </source>
</evidence>
<dbReference type="PANTHER" id="PTHR35013">
    <property type="entry name" value="PROTEIN CBG22618-RELATED"/>
    <property type="match status" value="1"/>
</dbReference>
<reference evidence="3" key="1">
    <citation type="submission" date="2011-07" db="EMBL/GenBank/DDBJ databases">
        <authorList>
            <consortium name="Caenorhabditis brenneri Sequencing and Analysis Consortium"/>
            <person name="Wilson R.K."/>
        </authorList>
    </citation>
    <scope>NUCLEOTIDE SEQUENCE [LARGE SCALE GENOMIC DNA]</scope>
    <source>
        <strain evidence="3">PB2801</strain>
    </source>
</reference>
<organism evidence="3">
    <name type="scientific">Caenorhabditis brenneri</name>
    <name type="common">Nematode worm</name>
    <dbReference type="NCBI Taxonomy" id="135651"/>
    <lineage>
        <taxon>Eukaryota</taxon>
        <taxon>Metazoa</taxon>
        <taxon>Ecdysozoa</taxon>
        <taxon>Nematoda</taxon>
        <taxon>Chromadorea</taxon>
        <taxon>Rhabditida</taxon>
        <taxon>Rhabditina</taxon>
        <taxon>Rhabditomorpha</taxon>
        <taxon>Rhabditoidea</taxon>
        <taxon>Rhabditidae</taxon>
        <taxon>Peloderinae</taxon>
        <taxon>Caenorhabditis</taxon>
    </lineage>
</organism>
<dbReference type="InterPro" id="IPR024483">
    <property type="entry name" value="Glam1"/>
</dbReference>
<keyword evidence="1" id="KW-1133">Transmembrane helix</keyword>